<evidence type="ECO:0000256" key="2">
    <source>
        <dbReference type="ARBA" id="ARBA00022448"/>
    </source>
</evidence>
<dbReference type="Pfam" id="PF00005">
    <property type="entry name" value="ABC_tran"/>
    <property type="match status" value="1"/>
</dbReference>
<keyword evidence="3" id="KW-0547">Nucleotide-binding</keyword>
<dbReference type="PROSITE" id="PS00211">
    <property type="entry name" value="ABC_TRANSPORTER_1"/>
    <property type="match status" value="1"/>
</dbReference>
<dbReference type="Proteomes" id="UP000657006">
    <property type="component" value="Unassembled WGS sequence"/>
</dbReference>
<dbReference type="EMBL" id="JACRSQ010000001">
    <property type="protein sequence ID" value="MBC8542069.1"/>
    <property type="molecule type" value="Genomic_DNA"/>
</dbReference>
<keyword evidence="4 6" id="KW-0067">ATP-binding</keyword>
<sequence length="220" mass="24081">MATYAVEVKKAVKEFKETKALDDVTLSFESGKIHGIVGRNGSGKTVLLKCICGFMELTSGQILVQGQKVVPAKPQNIGIIIESPGFIGSQSGFKNLYHLASLNGKLTRQEVEGVIKLVGLDPQNKKPVRKYSLGMRQRLGIAQAIMEDPPLLLLDEPMNGLDNQGVADVRVILARLRDEGKTIILASHSKEDIDILCDTVCELDHGRLIHRREAESQIDA</sequence>
<gene>
    <name evidence="6" type="ORF">H8730_00695</name>
</gene>
<evidence type="ECO:0000256" key="1">
    <source>
        <dbReference type="ARBA" id="ARBA00005417"/>
    </source>
</evidence>
<dbReference type="InterPro" id="IPR003439">
    <property type="entry name" value="ABC_transporter-like_ATP-bd"/>
</dbReference>
<comment type="similarity">
    <text evidence="1">Belongs to the ABC transporter superfamily.</text>
</comment>
<evidence type="ECO:0000259" key="5">
    <source>
        <dbReference type="PROSITE" id="PS50893"/>
    </source>
</evidence>
<dbReference type="SUPFAM" id="SSF52540">
    <property type="entry name" value="P-loop containing nucleoside triphosphate hydrolases"/>
    <property type="match status" value="1"/>
</dbReference>
<evidence type="ECO:0000256" key="4">
    <source>
        <dbReference type="ARBA" id="ARBA00022840"/>
    </source>
</evidence>
<dbReference type="Gene3D" id="3.40.50.300">
    <property type="entry name" value="P-loop containing nucleotide triphosphate hydrolases"/>
    <property type="match status" value="1"/>
</dbReference>
<dbReference type="RefSeq" id="WP_177720312.1">
    <property type="nucleotide sequence ID" value="NZ_JACRSQ010000001.1"/>
</dbReference>
<dbReference type="PROSITE" id="PS50893">
    <property type="entry name" value="ABC_TRANSPORTER_2"/>
    <property type="match status" value="1"/>
</dbReference>
<reference evidence="6" key="1">
    <citation type="submission" date="2020-08" db="EMBL/GenBank/DDBJ databases">
        <title>Genome public.</title>
        <authorList>
            <person name="Liu C."/>
            <person name="Sun Q."/>
        </authorList>
    </citation>
    <scope>NUCLEOTIDE SEQUENCE</scope>
    <source>
        <strain evidence="6">NSJ-32</strain>
    </source>
</reference>
<dbReference type="InterPro" id="IPR027417">
    <property type="entry name" value="P-loop_NTPase"/>
</dbReference>
<dbReference type="PANTHER" id="PTHR43335">
    <property type="entry name" value="ABC TRANSPORTER, ATP-BINDING PROTEIN"/>
    <property type="match status" value="1"/>
</dbReference>
<organism evidence="6 7">
    <name type="scientific">Bianquea renquensis</name>
    <dbReference type="NCBI Taxonomy" id="2763661"/>
    <lineage>
        <taxon>Bacteria</taxon>
        <taxon>Bacillati</taxon>
        <taxon>Bacillota</taxon>
        <taxon>Clostridia</taxon>
        <taxon>Eubacteriales</taxon>
        <taxon>Bianqueaceae</taxon>
        <taxon>Bianquea</taxon>
    </lineage>
</organism>
<evidence type="ECO:0000313" key="7">
    <source>
        <dbReference type="Proteomes" id="UP000657006"/>
    </source>
</evidence>
<dbReference type="AlphaFoldDB" id="A0A926DRN9"/>
<dbReference type="InterPro" id="IPR017871">
    <property type="entry name" value="ABC_transporter-like_CS"/>
</dbReference>
<dbReference type="InterPro" id="IPR003593">
    <property type="entry name" value="AAA+_ATPase"/>
</dbReference>
<protein>
    <submittedName>
        <fullName evidence="6">ATP-binding cassette domain-containing protein</fullName>
    </submittedName>
</protein>
<evidence type="ECO:0000256" key="3">
    <source>
        <dbReference type="ARBA" id="ARBA00022741"/>
    </source>
</evidence>
<proteinExistence type="inferred from homology"/>
<keyword evidence="2" id="KW-0813">Transport</keyword>
<evidence type="ECO:0000313" key="6">
    <source>
        <dbReference type="EMBL" id="MBC8542069.1"/>
    </source>
</evidence>
<keyword evidence="7" id="KW-1185">Reference proteome</keyword>
<dbReference type="GO" id="GO:0016887">
    <property type="term" value="F:ATP hydrolysis activity"/>
    <property type="evidence" value="ECO:0007669"/>
    <property type="project" value="InterPro"/>
</dbReference>
<dbReference type="GO" id="GO:0005524">
    <property type="term" value="F:ATP binding"/>
    <property type="evidence" value="ECO:0007669"/>
    <property type="project" value="UniProtKB-KW"/>
</dbReference>
<comment type="caution">
    <text evidence="6">The sequence shown here is derived from an EMBL/GenBank/DDBJ whole genome shotgun (WGS) entry which is preliminary data.</text>
</comment>
<dbReference type="SMART" id="SM00382">
    <property type="entry name" value="AAA"/>
    <property type="match status" value="1"/>
</dbReference>
<feature type="domain" description="ABC transporter" evidence="5">
    <location>
        <begin position="6"/>
        <end position="220"/>
    </location>
</feature>
<name>A0A926DRN9_9FIRM</name>
<accession>A0A926DRN9</accession>